<dbReference type="RefSeq" id="WP_289349567.1">
    <property type="nucleotide sequence ID" value="NZ_JAUCFI010000003.1"/>
</dbReference>
<dbReference type="CDD" id="cd08551">
    <property type="entry name" value="Fe-ADH"/>
    <property type="match status" value="1"/>
</dbReference>
<evidence type="ECO:0000313" key="7">
    <source>
        <dbReference type="Proteomes" id="UP001238973"/>
    </source>
</evidence>
<dbReference type="AlphaFoldDB" id="A0AAJ1VAS2"/>
<evidence type="ECO:0000256" key="2">
    <source>
        <dbReference type="ARBA" id="ARBA00023002"/>
    </source>
</evidence>
<dbReference type="InterPro" id="IPR001670">
    <property type="entry name" value="ADH_Fe/GldA"/>
</dbReference>
<name>A0AAJ1VAS2_9BACI</name>
<dbReference type="Pfam" id="PF25137">
    <property type="entry name" value="ADH_Fe_C"/>
    <property type="match status" value="1"/>
</dbReference>
<dbReference type="InterPro" id="IPR018211">
    <property type="entry name" value="ADH_Fe_CS"/>
</dbReference>
<evidence type="ECO:0000256" key="1">
    <source>
        <dbReference type="ARBA" id="ARBA00007358"/>
    </source>
</evidence>
<dbReference type="SUPFAM" id="SSF56796">
    <property type="entry name" value="Dehydroquinate synthase-like"/>
    <property type="match status" value="1"/>
</dbReference>
<dbReference type="GO" id="GO:0046872">
    <property type="term" value="F:metal ion binding"/>
    <property type="evidence" value="ECO:0007669"/>
    <property type="project" value="InterPro"/>
</dbReference>
<dbReference type="FunFam" id="1.20.1090.10:FF:000001">
    <property type="entry name" value="Aldehyde-alcohol dehydrogenase"/>
    <property type="match status" value="1"/>
</dbReference>
<feature type="domain" description="Alcohol dehydrogenase iron-type/glycerol dehydrogenase GldA" evidence="4">
    <location>
        <begin position="8"/>
        <end position="176"/>
    </location>
</feature>
<dbReference type="InterPro" id="IPR056798">
    <property type="entry name" value="ADH_Fe_C"/>
</dbReference>
<dbReference type="Gene3D" id="1.20.1090.10">
    <property type="entry name" value="Dehydroquinate synthase-like - alpha domain"/>
    <property type="match status" value="1"/>
</dbReference>
<sequence>MNFSFSIPTRVEFGSGICSRIGEILKPYVKQKVLVVSDYGVKQAGILKKVEDSLQHYKISYEIFDKVEANPSTQILAQGIEFLEMYQCDSVLGVGGGSSIDTAKGIAAMATNPGNILDYEGINKIKNQPLPILAIPTTSGTGAEVTASTVFTNKDTLFKTVIMSKYLFPKVAILDPLLTLTLPSSITAATGMDALTHAIESYTSKNSNFVSKSLAIKAIKLIGESLLNTYYVGTNVSSRGKMLVASMLAGMAFSQSRLGNVHAISHTFGGIFNIPHGIANATLLPYVMEFNLLACPNEMKDIAIALGADISELTLEKAAEQAITEVIKINKAIGIPNTIKELGVDLELLQRMVDDSMRSPNTLSNPRITTANDIKQIIESAYHGCFQKINFIEKGREYDVLRNENVHN</sequence>
<comment type="caution">
    <text evidence="6">The sequence shown here is derived from an EMBL/GenBank/DDBJ whole genome shotgun (WGS) entry which is preliminary data.</text>
</comment>
<reference evidence="6" key="1">
    <citation type="submission" date="2023-06" db="EMBL/GenBank/DDBJ databases">
        <title>Comparative genomics of Bacillaceae isolates and their secondary metabolite potential.</title>
        <authorList>
            <person name="Song L."/>
            <person name="Nielsen L.J."/>
            <person name="Mohite O."/>
            <person name="Xu X."/>
            <person name="Weber T."/>
            <person name="Kovacs A.T."/>
        </authorList>
    </citation>
    <scope>NUCLEOTIDE SEQUENCE</scope>
    <source>
        <strain evidence="6">G1S1</strain>
    </source>
</reference>
<comment type="similarity">
    <text evidence="1">Belongs to the iron-containing alcohol dehydrogenase family.</text>
</comment>
<dbReference type="PANTHER" id="PTHR11496:SF102">
    <property type="entry name" value="ALCOHOL DEHYDROGENASE 4"/>
    <property type="match status" value="1"/>
</dbReference>
<dbReference type="EC" id="1.1.1.-" evidence="6"/>
<dbReference type="PANTHER" id="PTHR11496">
    <property type="entry name" value="ALCOHOL DEHYDROGENASE"/>
    <property type="match status" value="1"/>
</dbReference>
<organism evidence="6 7">
    <name type="scientific">Peribacillus frigoritolerans</name>
    <dbReference type="NCBI Taxonomy" id="450367"/>
    <lineage>
        <taxon>Bacteria</taxon>
        <taxon>Bacillati</taxon>
        <taxon>Bacillota</taxon>
        <taxon>Bacilli</taxon>
        <taxon>Bacillales</taxon>
        <taxon>Bacillaceae</taxon>
        <taxon>Peribacillus</taxon>
    </lineage>
</organism>
<keyword evidence="2 6" id="KW-0560">Oxidoreductase</keyword>
<dbReference type="FunFam" id="3.40.50.1970:FF:000003">
    <property type="entry name" value="Alcohol dehydrogenase, iron-containing"/>
    <property type="match status" value="1"/>
</dbReference>
<protein>
    <submittedName>
        <fullName evidence="6">Iron-containing alcohol dehydrogenase</fullName>
        <ecNumber evidence="6">1.1.1.-</ecNumber>
    </submittedName>
</protein>
<dbReference type="GO" id="GO:0004022">
    <property type="term" value="F:alcohol dehydrogenase (NAD+) activity"/>
    <property type="evidence" value="ECO:0007669"/>
    <property type="project" value="TreeGrafter"/>
</dbReference>
<evidence type="ECO:0000259" key="4">
    <source>
        <dbReference type="Pfam" id="PF00465"/>
    </source>
</evidence>
<proteinExistence type="inferred from homology"/>
<dbReference type="Gene3D" id="3.40.50.1970">
    <property type="match status" value="1"/>
</dbReference>
<dbReference type="PROSITE" id="PS00913">
    <property type="entry name" value="ADH_IRON_1"/>
    <property type="match status" value="1"/>
</dbReference>
<dbReference type="EMBL" id="JAUCFI010000003">
    <property type="protein sequence ID" value="MDM5283784.1"/>
    <property type="molecule type" value="Genomic_DNA"/>
</dbReference>
<evidence type="ECO:0000259" key="5">
    <source>
        <dbReference type="Pfam" id="PF25137"/>
    </source>
</evidence>
<feature type="domain" description="Fe-containing alcohol dehydrogenase-like C-terminal" evidence="5">
    <location>
        <begin position="187"/>
        <end position="382"/>
    </location>
</feature>
<dbReference type="Proteomes" id="UP001238973">
    <property type="component" value="Unassembled WGS sequence"/>
</dbReference>
<dbReference type="InterPro" id="IPR039697">
    <property type="entry name" value="Alcohol_dehydrogenase_Fe"/>
</dbReference>
<evidence type="ECO:0000256" key="3">
    <source>
        <dbReference type="ARBA" id="ARBA00023027"/>
    </source>
</evidence>
<gene>
    <name evidence="6" type="ORF">QUF85_10760</name>
</gene>
<dbReference type="Pfam" id="PF00465">
    <property type="entry name" value="Fe-ADH"/>
    <property type="match status" value="1"/>
</dbReference>
<evidence type="ECO:0000313" key="6">
    <source>
        <dbReference type="EMBL" id="MDM5283784.1"/>
    </source>
</evidence>
<accession>A0AAJ1VAS2</accession>
<keyword evidence="3" id="KW-0520">NAD</keyword>